<reference evidence="2" key="1">
    <citation type="submission" date="2007-07" db="EMBL/GenBank/DDBJ databases">
        <title>Complete genome sequence of Campylobacter hominis ATCC BAA-381, a commensal isolated from the human gastrointestinal tract.</title>
        <authorList>
            <person name="Fouts D.E."/>
            <person name="Mongodin E.F."/>
            <person name="Puiu D."/>
            <person name="Sebastian Y."/>
            <person name="Miller W.G."/>
            <person name="Mandrell R.E."/>
            <person name="Nelson K.E."/>
        </authorList>
    </citation>
    <scope>NUCLEOTIDE SEQUENCE [LARGE SCALE GENOMIC DNA]</scope>
    <source>
        <strain evidence="2">ATCC BAA-381 / LMG 19568 / NCTC 13146 / CH001A</strain>
    </source>
</reference>
<dbReference type="Pfam" id="PF07963">
    <property type="entry name" value="N_methyl"/>
    <property type="match status" value="1"/>
</dbReference>
<keyword evidence="2" id="KW-1185">Reference proteome</keyword>
<dbReference type="PANTHER" id="PTHR30093">
    <property type="entry name" value="GENERAL SECRETION PATHWAY PROTEIN G"/>
    <property type="match status" value="1"/>
</dbReference>
<gene>
    <name evidence="1" type="ordered locus">CHAB381_1565</name>
</gene>
<accession>A7I3K4</accession>
<dbReference type="STRING" id="360107.CHAB381_1565"/>
<evidence type="ECO:0000313" key="1">
    <source>
        <dbReference type="EMBL" id="ABS51652.1"/>
    </source>
</evidence>
<name>A7I3K4_CAMHC</name>
<dbReference type="HOGENOM" id="CLU_122738_0_0_7"/>
<dbReference type="AlphaFoldDB" id="A7I3K4"/>
<dbReference type="EMBL" id="CP000776">
    <property type="protein sequence ID" value="ABS51652.1"/>
    <property type="molecule type" value="Genomic_DNA"/>
</dbReference>
<dbReference type="RefSeq" id="WP_012109400.1">
    <property type="nucleotide sequence ID" value="NC_009714.1"/>
</dbReference>
<dbReference type="SUPFAM" id="SSF54523">
    <property type="entry name" value="Pili subunits"/>
    <property type="match status" value="1"/>
</dbReference>
<dbReference type="Proteomes" id="UP000002407">
    <property type="component" value="Chromosome"/>
</dbReference>
<dbReference type="KEGG" id="cha:CHAB381_1565"/>
<sequence length="191" mass="20244">MKKGFTMIELIFVIVILGILAAIAIPRLAATRDDAEVSKAATNMATLIQDLGGYYTSQGQFASTLEGMTNVAIKDFKGDISKAGAEGIGYLPVAGENCFKVTITTKKAQPEDGKSNIDYLKFEKESGVKKNACKVSQNDAQIVKMLTAKFDAPVYKCATSGTPAVTTCEIDSSKAPETISGYPLTGLSVVK</sequence>
<organism evidence="1 2">
    <name type="scientific">Campylobacter hominis (strain ATCC BAA-381 / DSM 21671 / CCUG 45161 / LMG 19568 / NCTC 13146 / CH001A)</name>
    <dbReference type="NCBI Taxonomy" id="360107"/>
    <lineage>
        <taxon>Bacteria</taxon>
        <taxon>Pseudomonadati</taxon>
        <taxon>Campylobacterota</taxon>
        <taxon>Epsilonproteobacteria</taxon>
        <taxon>Campylobacterales</taxon>
        <taxon>Campylobacteraceae</taxon>
        <taxon>Campylobacter</taxon>
    </lineage>
</organism>
<proteinExistence type="predicted"/>
<dbReference type="InterPro" id="IPR045584">
    <property type="entry name" value="Pilin-like"/>
</dbReference>
<evidence type="ECO:0000313" key="2">
    <source>
        <dbReference type="Proteomes" id="UP000002407"/>
    </source>
</evidence>
<dbReference type="NCBIfam" id="TIGR02532">
    <property type="entry name" value="IV_pilin_GFxxxE"/>
    <property type="match status" value="1"/>
</dbReference>
<dbReference type="Gene3D" id="3.30.700.10">
    <property type="entry name" value="Glycoprotein, Type 4 Pilin"/>
    <property type="match status" value="1"/>
</dbReference>
<protein>
    <submittedName>
        <fullName evidence="1">Prokaryotic N-methylation motif domain protein</fullName>
    </submittedName>
</protein>
<dbReference type="InterPro" id="IPR012902">
    <property type="entry name" value="N_methyl_site"/>
</dbReference>
<dbReference type="eggNOG" id="COG2165">
    <property type="taxonomic scope" value="Bacteria"/>
</dbReference>